<evidence type="ECO:0000256" key="6">
    <source>
        <dbReference type="ARBA" id="ARBA00022692"/>
    </source>
</evidence>
<evidence type="ECO:0000256" key="1">
    <source>
        <dbReference type="ARBA" id="ARBA00004651"/>
    </source>
</evidence>
<dbReference type="RefSeq" id="WP_139074949.1">
    <property type="nucleotide sequence ID" value="NZ_VDFU01000001.1"/>
</dbReference>
<evidence type="ECO:0000256" key="3">
    <source>
        <dbReference type="ARBA" id="ARBA00022448"/>
    </source>
</evidence>
<comment type="subunit">
    <text evidence="2">The complex is composed of two ATP-binding proteins (LsrA), two transmembrane proteins (LsrC and LsrD) and a solute-binding protein (LsrB).</text>
</comment>
<feature type="transmembrane region" description="Helical" evidence="11">
    <location>
        <begin position="27"/>
        <end position="47"/>
    </location>
</feature>
<accession>A0A5C4N504</accession>
<keyword evidence="5" id="KW-0997">Cell inner membrane</keyword>
<dbReference type="Proteomes" id="UP000305887">
    <property type="component" value="Unassembled WGS sequence"/>
</dbReference>
<evidence type="ECO:0000256" key="8">
    <source>
        <dbReference type="ARBA" id="ARBA00023136"/>
    </source>
</evidence>
<dbReference type="PANTHER" id="PTHR32196">
    <property type="entry name" value="ABC TRANSPORTER PERMEASE PROTEIN YPHD-RELATED-RELATED"/>
    <property type="match status" value="1"/>
</dbReference>
<feature type="transmembrane region" description="Helical" evidence="11">
    <location>
        <begin position="134"/>
        <end position="152"/>
    </location>
</feature>
<keyword evidence="3" id="KW-0813">Transport</keyword>
<comment type="subcellular location">
    <subcellularLocation>
        <location evidence="1">Cell membrane</location>
        <topology evidence="1">Multi-pass membrane protein</topology>
    </subcellularLocation>
</comment>
<dbReference type="InterPro" id="IPR001851">
    <property type="entry name" value="ABC_transp_permease"/>
</dbReference>
<sequence length="347" mass="36253">MANSTSALPAHPPRPGALRAFVSKPEFGPLVLLVGMIVVFTSINPAFLSLTNIGNALTFTVELGFIALAMTLLMTAGEFDLSVGSVFGFAPVVMWTLVNTGTMPLGLAFLVALLLALGIGLISGLFVTRLAIPSFLVTLGMLLVVRGTALWLTDGFPQRTWNAGEQWLAQVLVGEICMGGEGVGCAGGLRIYMSLIWFAIIAVAFHYLLTGTRFGNWIQATGGNPGAARNRGVKTGRVKIILFMLSALLAAFAGAISSIRVSAANPNSGTGYELEVIAMVVIGGTVLTGGRGTIVGTVLGVLILRLMRNGIVMIGVPGLAYNIFIGAIILGMMALHSGLERRHNPGT</sequence>
<evidence type="ECO:0000256" key="10">
    <source>
        <dbReference type="ARBA" id="ARBA00039381"/>
    </source>
</evidence>
<dbReference type="PANTHER" id="PTHR32196:SF71">
    <property type="entry name" value="AUTOINDUCER 2 IMPORT SYSTEM PERMEASE PROTEIN LSRD"/>
    <property type="match status" value="1"/>
</dbReference>
<keyword evidence="13" id="KW-1185">Reference proteome</keyword>
<gene>
    <name evidence="12" type="ORF">FHG66_01695</name>
</gene>
<dbReference type="GO" id="GO:0005886">
    <property type="term" value="C:plasma membrane"/>
    <property type="evidence" value="ECO:0007669"/>
    <property type="project" value="UniProtKB-SubCell"/>
</dbReference>
<keyword evidence="4" id="KW-1003">Cell membrane</keyword>
<protein>
    <recommendedName>
        <fullName evidence="10">Autoinducer 2 import system permease protein LsrD</fullName>
    </recommendedName>
</protein>
<evidence type="ECO:0000256" key="9">
    <source>
        <dbReference type="ARBA" id="ARBA00025439"/>
    </source>
</evidence>
<reference evidence="12 13" key="1">
    <citation type="submission" date="2019-06" db="EMBL/GenBank/DDBJ databases">
        <title>YIM 131921 draft genome.</title>
        <authorList>
            <person name="Jiang L."/>
        </authorList>
    </citation>
    <scope>NUCLEOTIDE SEQUENCE [LARGE SCALE GENOMIC DNA]</scope>
    <source>
        <strain evidence="12 13">YIM 131921</strain>
    </source>
</reference>
<evidence type="ECO:0000256" key="7">
    <source>
        <dbReference type="ARBA" id="ARBA00022989"/>
    </source>
</evidence>
<feature type="transmembrane region" description="Helical" evidence="11">
    <location>
        <begin position="53"/>
        <end position="74"/>
    </location>
</feature>
<feature type="transmembrane region" description="Helical" evidence="11">
    <location>
        <begin position="104"/>
        <end position="127"/>
    </location>
</feature>
<dbReference type="AlphaFoldDB" id="A0A5C4N504"/>
<keyword evidence="8 11" id="KW-0472">Membrane</keyword>
<name>A0A5C4N504_9RHOB</name>
<dbReference type="CDD" id="cd06579">
    <property type="entry name" value="TM_PBP1_transp_AraH_like"/>
    <property type="match status" value="1"/>
</dbReference>
<evidence type="ECO:0000313" key="13">
    <source>
        <dbReference type="Proteomes" id="UP000305887"/>
    </source>
</evidence>
<organism evidence="12 13">
    <name type="scientific">Rubellimicrobium rubrum</name>
    <dbReference type="NCBI Taxonomy" id="2585369"/>
    <lineage>
        <taxon>Bacteria</taxon>
        <taxon>Pseudomonadati</taxon>
        <taxon>Pseudomonadota</taxon>
        <taxon>Alphaproteobacteria</taxon>
        <taxon>Rhodobacterales</taxon>
        <taxon>Roseobacteraceae</taxon>
        <taxon>Rubellimicrobium</taxon>
    </lineage>
</organism>
<dbReference type="Pfam" id="PF02653">
    <property type="entry name" value="BPD_transp_2"/>
    <property type="match status" value="1"/>
</dbReference>
<feature type="transmembrane region" description="Helical" evidence="11">
    <location>
        <begin position="238"/>
        <end position="256"/>
    </location>
</feature>
<evidence type="ECO:0000256" key="5">
    <source>
        <dbReference type="ARBA" id="ARBA00022519"/>
    </source>
</evidence>
<dbReference type="OrthoDB" id="7284468at2"/>
<dbReference type="GO" id="GO:0022857">
    <property type="term" value="F:transmembrane transporter activity"/>
    <property type="evidence" value="ECO:0007669"/>
    <property type="project" value="InterPro"/>
</dbReference>
<feature type="transmembrane region" description="Helical" evidence="11">
    <location>
        <begin position="276"/>
        <end position="304"/>
    </location>
</feature>
<evidence type="ECO:0000256" key="4">
    <source>
        <dbReference type="ARBA" id="ARBA00022475"/>
    </source>
</evidence>
<evidence type="ECO:0000256" key="2">
    <source>
        <dbReference type="ARBA" id="ARBA00011262"/>
    </source>
</evidence>
<proteinExistence type="predicted"/>
<dbReference type="EMBL" id="VDFU01000001">
    <property type="protein sequence ID" value="TNC53025.1"/>
    <property type="molecule type" value="Genomic_DNA"/>
</dbReference>
<keyword evidence="7 11" id="KW-1133">Transmembrane helix</keyword>
<feature type="transmembrane region" description="Helical" evidence="11">
    <location>
        <begin position="311"/>
        <end position="335"/>
    </location>
</feature>
<keyword evidence="6 11" id="KW-0812">Transmembrane</keyword>
<evidence type="ECO:0000313" key="12">
    <source>
        <dbReference type="EMBL" id="TNC53025.1"/>
    </source>
</evidence>
<comment type="caution">
    <text evidence="12">The sequence shown here is derived from an EMBL/GenBank/DDBJ whole genome shotgun (WGS) entry which is preliminary data.</text>
</comment>
<comment type="function">
    <text evidence="9">Part of the ABC transporter complex LsrABCD involved in autoinducer 2 (AI-2) import. Probably responsible for the translocation of the substrate across the membrane.</text>
</comment>
<evidence type="ECO:0000256" key="11">
    <source>
        <dbReference type="SAM" id="Phobius"/>
    </source>
</evidence>
<feature type="transmembrane region" description="Helical" evidence="11">
    <location>
        <begin position="191"/>
        <end position="209"/>
    </location>
</feature>